<dbReference type="Pfam" id="PF01116">
    <property type="entry name" value="F_bP_aldolase"/>
    <property type="match status" value="1"/>
</dbReference>
<gene>
    <name evidence="1" type="primary">fba_38</name>
    <name evidence="1" type="ORF">SDC9_189088</name>
</gene>
<dbReference type="SUPFAM" id="SSF51569">
    <property type="entry name" value="Aldolase"/>
    <property type="match status" value="1"/>
</dbReference>
<evidence type="ECO:0000313" key="1">
    <source>
        <dbReference type="EMBL" id="MPN41536.1"/>
    </source>
</evidence>
<dbReference type="GO" id="GO:0004332">
    <property type="term" value="F:fructose-bisphosphate aldolase activity"/>
    <property type="evidence" value="ECO:0007669"/>
    <property type="project" value="UniProtKB-EC"/>
</dbReference>
<dbReference type="GO" id="GO:0005975">
    <property type="term" value="P:carbohydrate metabolic process"/>
    <property type="evidence" value="ECO:0007669"/>
    <property type="project" value="InterPro"/>
</dbReference>
<proteinExistence type="predicted"/>
<dbReference type="InterPro" id="IPR013785">
    <property type="entry name" value="Aldolase_TIM"/>
</dbReference>
<keyword evidence="1" id="KW-0456">Lyase</keyword>
<dbReference type="InterPro" id="IPR050246">
    <property type="entry name" value="Class_II_FBP_aldolase"/>
</dbReference>
<name>A0A645HSH5_9ZZZZ</name>
<dbReference type="InterPro" id="IPR000771">
    <property type="entry name" value="FBA_II"/>
</dbReference>
<dbReference type="EMBL" id="VSSQ01098655">
    <property type="protein sequence ID" value="MPN41536.1"/>
    <property type="molecule type" value="Genomic_DNA"/>
</dbReference>
<reference evidence="1" key="1">
    <citation type="submission" date="2019-08" db="EMBL/GenBank/DDBJ databases">
        <authorList>
            <person name="Kucharzyk K."/>
            <person name="Murdoch R.W."/>
            <person name="Higgins S."/>
            <person name="Loffler F."/>
        </authorList>
    </citation>
    <scope>NUCLEOTIDE SEQUENCE</scope>
</reference>
<protein>
    <submittedName>
        <fullName evidence="1">Fructose-bisphosphate aldolase</fullName>
        <ecNumber evidence="1">4.1.2.13</ecNumber>
    </submittedName>
</protein>
<comment type="caution">
    <text evidence="1">The sequence shown here is derived from an EMBL/GenBank/DDBJ whole genome shotgun (WGS) entry which is preliminary data.</text>
</comment>
<sequence length="87" mass="9627">MILQFGGKLKDSVGIPEEQLRKAAKSAVCKINIDSDGRLAMTAVIRKVLAEKPGEFDPRKYLGPAREELKKMYMHKNINVLGSANQA</sequence>
<dbReference type="PANTHER" id="PTHR30304:SF0">
    <property type="entry name" value="D-TAGATOSE-1,6-BISPHOSPHATE ALDOLASE SUBUNIT GATY-RELATED"/>
    <property type="match status" value="1"/>
</dbReference>
<dbReference type="GO" id="GO:0008270">
    <property type="term" value="F:zinc ion binding"/>
    <property type="evidence" value="ECO:0007669"/>
    <property type="project" value="InterPro"/>
</dbReference>
<dbReference type="PANTHER" id="PTHR30304">
    <property type="entry name" value="D-TAGATOSE-1,6-BISPHOSPHATE ALDOLASE"/>
    <property type="match status" value="1"/>
</dbReference>
<dbReference type="Gene3D" id="3.20.20.70">
    <property type="entry name" value="Aldolase class I"/>
    <property type="match status" value="1"/>
</dbReference>
<organism evidence="1">
    <name type="scientific">bioreactor metagenome</name>
    <dbReference type="NCBI Taxonomy" id="1076179"/>
    <lineage>
        <taxon>unclassified sequences</taxon>
        <taxon>metagenomes</taxon>
        <taxon>ecological metagenomes</taxon>
    </lineage>
</organism>
<dbReference type="EC" id="4.1.2.13" evidence="1"/>
<accession>A0A645HSH5</accession>
<dbReference type="AlphaFoldDB" id="A0A645HSH5"/>